<evidence type="ECO:0000256" key="4">
    <source>
        <dbReference type="ARBA" id="ARBA00022989"/>
    </source>
</evidence>
<keyword evidence="2 7" id="KW-0812">Transmembrane</keyword>
<dbReference type="GO" id="GO:0006865">
    <property type="term" value="P:amino acid transport"/>
    <property type="evidence" value="ECO:0007669"/>
    <property type="project" value="UniProtKB-KW"/>
</dbReference>
<keyword evidence="10" id="KW-1185">Reference proteome</keyword>
<protein>
    <recommendedName>
        <fullName evidence="8">Amino acid transporter transmembrane domain-containing protein</fullName>
    </recommendedName>
</protein>
<dbReference type="OrthoDB" id="40134at2759"/>
<evidence type="ECO:0000256" key="1">
    <source>
        <dbReference type="ARBA" id="ARBA00004370"/>
    </source>
</evidence>
<proteinExistence type="predicted"/>
<dbReference type="GeneID" id="17355161"/>
<feature type="region of interest" description="Disordered" evidence="6">
    <location>
        <begin position="1"/>
        <end position="40"/>
    </location>
</feature>
<name>E1ZEM9_CHLVA</name>
<dbReference type="eggNOG" id="KOG1303">
    <property type="taxonomic scope" value="Eukaryota"/>
</dbReference>
<dbReference type="EMBL" id="GL433844">
    <property type="protein sequence ID" value="EFN55689.1"/>
    <property type="molecule type" value="Genomic_DNA"/>
</dbReference>
<comment type="subcellular location">
    <subcellularLocation>
        <location evidence="1">Membrane</location>
    </subcellularLocation>
</comment>
<dbReference type="KEGG" id="cvr:CHLNCDRAFT_133953"/>
<gene>
    <name evidence="9" type="ORF">CHLNCDRAFT_133953</name>
</gene>
<dbReference type="InterPro" id="IPR013057">
    <property type="entry name" value="AA_transpt_TM"/>
</dbReference>
<keyword evidence="4 7" id="KW-1133">Transmembrane helix</keyword>
<dbReference type="GO" id="GO:0016020">
    <property type="term" value="C:membrane"/>
    <property type="evidence" value="ECO:0007669"/>
    <property type="project" value="UniProtKB-SubCell"/>
</dbReference>
<evidence type="ECO:0000313" key="9">
    <source>
        <dbReference type="EMBL" id="EFN55689.1"/>
    </source>
</evidence>
<evidence type="ECO:0000313" key="10">
    <source>
        <dbReference type="Proteomes" id="UP000008141"/>
    </source>
</evidence>
<evidence type="ECO:0000256" key="3">
    <source>
        <dbReference type="ARBA" id="ARBA00022970"/>
    </source>
</evidence>
<evidence type="ECO:0000256" key="5">
    <source>
        <dbReference type="ARBA" id="ARBA00023136"/>
    </source>
</evidence>
<dbReference type="RefSeq" id="XP_005847791.1">
    <property type="nucleotide sequence ID" value="XM_005847729.1"/>
</dbReference>
<dbReference type="AlphaFoldDB" id="E1ZEM9"/>
<feature type="domain" description="Amino acid transporter transmembrane" evidence="8">
    <location>
        <begin position="125"/>
        <end position="171"/>
    </location>
</feature>
<dbReference type="Pfam" id="PF01490">
    <property type="entry name" value="Aa_trans"/>
    <property type="match status" value="1"/>
</dbReference>
<dbReference type="STRING" id="554065.E1ZEM9"/>
<keyword evidence="3" id="KW-0813">Transport</keyword>
<reference evidence="9 10" key="1">
    <citation type="journal article" date="2010" name="Plant Cell">
        <title>The Chlorella variabilis NC64A genome reveals adaptation to photosymbiosis, coevolution with viruses, and cryptic sex.</title>
        <authorList>
            <person name="Blanc G."/>
            <person name="Duncan G."/>
            <person name="Agarkova I."/>
            <person name="Borodovsky M."/>
            <person name="Gurnon J."/>
            <person name="Kuo A."/>
            <person name="Lindquist E."/>
            <person name="Lucas S."/>
            <person name="Pangilinan J."/>
            <person name="Polle J."/>
            <person name="Salamov A."/>
            <person name="Terry A."/>
            <person name="Yamada T."/>
            <person name="Dunigan D.D."/>
            <person name="Grigoriev I.V."/>
            <person name="Claverie J.M."/>
            <person name="Van Etten J.L."/>
        </authorList>
    </citation>
    <scope>NUCLEOTIDE SEQUENCE [LARGE SCALE GENOMIC DNA]</scope>
    <source>
        <strain evidence="9 10">NC64A</strain>
    </source>
</reference>
<dbReference type="InParanoid" id="E1ZEM9"/>
<evidence type="ECO:0000256" key="6">
    <source>
        <dbReference type="SAM" id="MobiDB-lite"/>
    </source>
</evidence>
<accession>E1ZEM9</accession>
<evidence type="ECO:0000259" key="8">
    <source>
        <dbReference type="Pfam" id="PF01490"/>
    </source>
</evidence>
<feature type="transmembrane region" description="Helical" evidence="7">
    <location>
        <begin position="142"/>
        <end position="168"/>
    </location>
</feature>
<sequence>MSDDGSGKASKLDGKPSVSSELAEVGRKASPSADFRGPDGTIATEVARAELELVDKHGVAKGVYSEERVPTPQSLGGKLSGWLKFLAWEGGSTFDAFFTCASAQARQRCAPDRPLSACLPPLLPAVGQVILSLPHSLAQTGMVAGIIILLLFASLAMWTVYLMVVLYLDNKNRKIKAGTWYDNGNKRKIATQYHEAG</sequence>
<keyword evidence="3" id="KW-0029">Amino-acid transport</keyword>
<evidence type="ECO:0000256" key="7">
    <source>
        <dbReference type="SAM" id="Phobius"/>
    </source>
</evidence>
<dbReference type="Proteomes" id="UP000008141">
    <property type="component" value="Unassembled WGS sequence"/>
</dbReference>
<evidence type="ECO:0000256" key="2">
    <source>
        <dbReference type="ARBA" id="ARBA00022692"/>
    </source>
</evidence>
<organism evidence="10">
    <name type="scientific">Chlorella variabilis</name>
    <name type="common">Green alga</name>
    <dbReference type="NCBI Taxonomy" id="554065"/>
    <lineage>
        <taxon>Eukaryota</taxon>
        <taxon>Viridiplantae</taxon>
        <taxon>Chlorophyta</taxon>
        <taxon>core chlorophytes</taxon>
        <taxon>Trebouxiophyceae</taxon>
        <taxon>Chlorellales</taxon>
        <taxon>Chlorellaceae</taxon>
        <taxon>Chlorella clade</taxon>
        <taxon>Chlorella</taxon>
    </lineage>
</organism>
<keyword evidence="5 7" id="KW-0472">Membrane</keyword>